<dbReference type="InParanoid" id="Q23C36"/>
<dbReference type="GO" id="GO:0030246">
    <property type="term" value="F:carbohydrate binding"/>
    <property type="evidence" value="ECO:0007669"/>
    <property type="project" value="InterPro"/>
</dbReference>
<evidence type="ECO:0000313" key="4">
    <source>
        <dbReference type="Proteomes" id="UP000009168"/>
    </source>
</evidence>
<dbReference type="PANTHER" id="PTHR15332">
    <property type="entry name" value="PROPROTEIN CONVERTASE SUBTILISIN_KEXIN TYPE 5-LIKE"/>
    <property type="match status" value="1"/>
</dbReference>
<dbReference type="InterPro" id="IPR000742">
    <property type="entry name" value="EGF"/>
</dbReference>
<dbReference type="Pfam" id="PF09458">
    <property type="entry name" value="H_lectin"/>
    <property type="match status" value="1"/>
</dbReference>
<keyword evidence="1" id="KW-1133">Transmembrane helix</keyword>
<evidence type="ECO:0000256" key="1">
    <source>
        <dbReference type="SAM" id="Phobius"/>
    </source>
</evidence>
<feature type="domain" description="EGF-like" evidence="2">
    <location>
        <begin position="522"/>
        <end position="553"/>
    </location>
</feature>
<dbReference type="Proteomes" id="UP000009168">
    <property type="component" value="Unassembled WGS sequence"/>
</dbReference>
<dbReference type="SUPFAM" id="SSF57184">
    <property type="entry name" value="Growth factor receptor domain"/>
    <property type="match status" value="6"/>
</dbReference>
<accession>Q23C36</accession>
<dbReference type="eggNOG" id="KOG3525">
    <property type="taxonomic scope" value="Eukaryota"/>
</dbReference>
<feature type="domain" description="EGF-like" evidence="2">
    <location>
        <begin position="1009"/>
        <end position="1051"/>
    </location>
</feature>
<dbReference type="InterPro" id="IPR006212">
    <property type="entry name" value="Furin_repeat"/>
</dbReference>
<evidence type="ECO:0000313" key="3">
    <source>
        <dbReference type="EMBL" id="EAR93932.2"/>
    </source>
</evidence>
<dbReference type="KEGG" id="tet:TTHERM_00224470"/>
<keyword evidence="1" id="KW-0472">Membrane</keyword>
<dbReference type="SMART" id="SM00181">
    <property type="entry name" value="EGF"/>
    <property type="match status" value="7"/>
</dbReference>
<dbReference type="InterPro" id="IPR019019">
    <property type="entry name" value="H-type_lectin_domain"/>
</dbReference>
<dbReference type="Gene3D" id="2.10.220.10">
    <property type="entry name" value="Hormone Receptor, Insulin-like Growth Factor Receptor 1, Chain A, domain 2"/>
    <property type="match status" value="8"/>
</dbReference>
<protein>
    <submittedName>
        <fullName evidence="3">H-type lectin domain protein</fullName>
    </submittedName>
</protein>
<feature type="transmembrane region" description="Helical" evidence="1">
    <location>
        <begin position="1370"/>
        <end position="1389"/>
    </location>
</feature>
<dbReference type="SMART" id="SM00261">
    <property type="entry name" value="FU"/>
    <property type="match status" value="17"/>
</dbReference>
<evidence type="ECO:0000259" key="2">
    <source>
        <dbReference type="SMART" id="SM00181"/>
    </source>
</evidence>
<feature type="domain" description="EGF-like" evidence="2">
    <location>
        <begin position="904"/>
        <end position="934"/>
    </location>
</feature>
<gene>
    <name evidence="3" type="ORF">TTHERM_00224470</name>
</gene>
<sequence>MDIQYLQIVDSTCTQASKTVTFKTQFLNVPKITYNLLKIKTNIEYTIGFEVNTISVSNTQLQVEIKAKPGHTLYNIRIGILATDFPNSVQFQGTFNKEGSQTFTAPGKIVGYCAFVYAYVGDIAFAIIQFKFSSQVNGQQLQLYYDETLGGNMKSIDFNALAIYETNQPWFQLYSFKFTTSSEFSLSSFVDDKSYSQNTQLSEQDQIFYGMGYWNDHSNFEYNFEVNQSNSQQIITNSKINLKIYNHKGYISWLTISVFELMIRYCPPSNFIIKVGSDYQCVSDCSAVDISTYNDSINNFPLDYSTYKMNSCSPCHSSCYSCSGPQNTNCNSCHSNQYYDETNNVCLDNQPNQTFCQQVNKNSQSYQSCQPCNQTCKTCSGGGINQCITCSENYPYSYNRLCVNDQQVGVFCDNVTKTCKDCLISNCKKCDSTLQQCLLCIDTWYLFNNTCYNSKQDHTYCDNNNICQLCDQSKCVNCIDSLDKCTQCQNGQYLLENVCYSSQQQYTFCNYNQILIQYDCVRCSQNCSKCSGQQSNQCSECLAGKYFNNNQCFDNQQTGTYCDSNLICYPCDKSCQECTAGMDNNCTSCFKNQYLYQNTCSSTKQSGTYCDQNLVCKDCDLKKCVTCVDAPDKCTSCQNDQYLFNGVCYNNQPDKTFCLDLQNNEIFKRCSACFQSCANCSGDQPNQYDTCISGYFFYQNQCFQVKPPSTYCDQNNICQKCHDECKECLGPYKNQCTSCLSQQFLYKSQCFNQQPGFTYCDQDFICFDCDSKKCLTCQNSSDFCLSCQAQQYFFNNKCYNQNPNGAFCKNVSNLNYQTCEKCSENCKFCTGPDPQQCQECNDQIYFYKNTCSLIQPKQTYCENFICHECDASCKSCTGPTSTQCSECYDGYYLNQSKQENTCQVCQKGCSLCQNFFDNCSSCQNPYYLKENKCLLDCKRNEYFDLQERICSSCSEYCQTCSDKTIKGCLSCIDSANLNSNNQCICSQQGFGLSSDGTQCLPCQTSRCKSCEHSNKCDICIENAYLNVESNGEEKCICKEGYFYSQSYQKCQKCPQKNCKACSDDGKSCLKCLDGFHYNKGYCQFCSNYKFANEKNECEMDCPNLCQACSNQSECSMYLINEPNYFPKELCHFSCKECSSSKDTACLLCSSQTREYNLQTQKCECKQNYIENGQQDCKKIQQVDSLLVEVHQKLNIISFPVQTLGLFLINIPSVMYQYQIQQLIGDLSFINHTDYQQNSINNVLKLYTKYNSFEIFNKKESQDSTSNPTLRVSRILSSDQNTQILQNKDTFLAVELQESFFQASFIPLSALALFLIICACLHLYELKTQIILKYTYLFKWNIFILLFVITSNFLIISLFNLSFQKQQLIDFVFLGLFGVFYTIFLVWITYKCKKAEQQDQSYQILKSSLDTTSFIGRYYFLLIEVKKIVFCSIISLAFNYVKFSVWAIVFILILEILVKKWVNPFSDKISLYFTLLTDILFAVLIILYGVFLNSKDEQQLVLIATLVLIFLMIFTICSLCFVAFLVIKLIKNKKNTIKEKLDLSYYTSTTRRSISQSFNLEMKNITTRVKWQKNPIQNINN</sequence>
<feature type="transmembrane region" description="Helical" evidence="1">
    <location>
        <begin position="1502"/>
        <end position="1529"/>
    </location>
</feature>
<dbReference type="InterPro" id="IPR037221">
    <property type="entry name" value="H-type_lectin_dom_sf"/>
</dbReference>
<proteinExistence type="predicted"/>
<feature type="domain" description="EGF-like" evidence="2">
    <location>
        <begin position="1052"/>
        <end position="1083"/>
    </location>
</feature>
<keyword evidence="1" id="KW-0812">Transmembrane</keyword>
<dbReference type="HOGENOM" id="CLU_255970_0_0_1"/>
<keyword evidence="4" id="KW-1185">Reference proteome</keyword>
<feature type="transmembrane region" description="Helical" evidence="1">
    <location>
        <begin position="1468"/>
        <end position="1490"/>
    </location>
</feature>
<feature type="domain" description="EGF-like" evidence="2">
    <location>
        <begin position="868"/>
        <end position="903"/>
    </location>
</feature>
<dbReference type="GeneID" id="7832306"/>
<reference evidence="4" key="1">
    <citation type="journal article" date="2006" name="PLoS Biol.">
        <title>Macronuclear genome sequence of the ciliate Tetrahymena thermophila, a model eukaryote.</title>
        <authorList>
            <person name="Eisen J.A."/>
            <person name="Coyne R.S."/>
            <person name="Wu M."/>
            <person name="Wu D."/>
            <person name="Thiagarajan M."/>
            <person name="Wortman J.R."/>
            <person name="Badger J.H."/>
            <person name="Ren Q."/>
            <person name="Amedeo P."/>
            <person name="Jones K.M."/>
            <person name="Tallon L.J."/>
            <person name="Delcher A.L."/>
            <person name="Salzberg S.L."/>
            <person name="Silva J.C."/>
            <person name="Haas B.J."/>
            <person name="Majoros W.H."/>
            <person name="Farzad M."/>
            <person name="Carlton J.M."/>
            <person name="Smith R.K. Jr."/>
            <person name="Garg J."/>
            <person name="Pearlman R.E."/>
            <person name="Karrer K.M."/>
            <person name="Sun L."/>
            <person name="Manning G."/>
            <person name="Elde N.C."/>
            <person name="Turkewitz A.P."/>
            <person name="Asai D.J."/>
            <person name="Wilkes D.E."/>
            <person name="Wang Y."/>
            <person name="Cai H."/>
            <person name="Collins K."/>
            <person name="Stewart B.A."/>
            <person name="Lee S.R."/>
            <person name="Wilamowska K."/>
            <person name="Weinberg Z."/>
            <person name="Ruzzo W.L."/>
            <person name="Wloga D."/>
            <person name="Gaertig J."/>
            <person name="Frankel J."/>
            <person name="Tsao C.-C."/>
            <person name="Gorovsky M.A."/>
            <person name="Keeling P.J."/>
            <person name="Waller R.F."/>
            <person name="Patron N.J."/>
            <person name="Cherry J.M."/>
            <person name="Stover N.A."/>
            <person name="Krieger C.J."/>
            <person name="del Toro C."/>
            <person name="Ryder H.F."/>
            <person name="Williamson S.C."/>
            <person name="Barbeau R.A."/>
            <person name="Hamilton E.P."/>
            <person name="Orias E."/>
        </authorList>
    </citation>
    <scope>NUCLEOTIDE SEQUENCE [LARGE SCALE GENOMIC DNA]</scope>
    <source>
        <strain evidence="4">SB210</strain>
    </source>
</reference>
<dbReference type="InterPro" id="IPR009030">
    <property type="entry name" value="Growth_fac_rcpt_cys_sf"/>
</dbReference>
<dbReference type="OrthoDB" id="19903at2759"/>
<feature type="transmembrane region" description="Helical" evidence="1">
    <location>
        <begin position="1335"/>
        <end position="1358"/>
    </location>
</feature>
<name>Q23C36_TETTS</name>
<dbReference type="GO" id="GO:0007155">
    <property type="term" value="P:cell adhesion"/>
    <property type="evidence" value="ECO:0007669"/>
    <property type="project" value="InterPro"/>
</dbReference>
<dbReference type="EMBL" id="GG662718">
    <property type="protein sequence ID" value="EAR93932.2"/>
    <property type="molecule type" value="Genomic_DNA"/>
</dbReference>
<feature type="transmembrane region" description="Helical" evidence="1">
    <location>
        <begin position="1304"/>
        <end position="1323"/>
    </location>
</feature>
<dbReference type="CDD" id="cd00064">
    <property type="entry name" value="FU"/>
    <property type="match status" value="6"/>
</dbReference>
<feature type="domain" description="EGF-like" evidence="2">
    <location>
        <begin position="959"/>
        <end position="1000"/>
    </location>
</feature>
<organism evidence="3 4">
    <name type="scientific">Tetrahymena thermophila (strain SB210)</name>
    <dbReference type="NCBI Taxonomy" id="312017"/>
    <lineage>
        <taxon>Eukaryota</taxon>
        <taxon>Sar</taxon>
        <taxon>Alveolata</taxon>
        <taxon>Ciliophora</taxon>
        <taxon>Intramacronucleata</taxon>
        <taxon>Oligohymenophorea</taxon>
        <taxon>Hymenostomatida</taxon>
        <taxon>Tetrahymenina</taxon>
        <taxon>Tetrahymenidae</taxon>
        <taxon>Tetrahymena</taxon>
    </lineage>
</organism>
<dbReference type="PANTHER" id="PTHR15332:SF175">
    <property type="entry name" value="PROPROTEIN CONVERTASE SUBTILISIN_KEXIN TYPE 5-LIKE"/>
    <property type="match status" value="1"/>
</dbReference>
<dbReference type="SUPFAM" id="SSF141086">
    <property type="entry name" value="Agglutinin HPA-like"/>
    <property type="match status" value="1"/>
</dbReference>
<dbReference type="RefSeq" id="XP_001014177.2">
    <property type="nucleotide sequence ID" value="XM_001014177.2"/>
</dbReference>
<feature type="domain" description="EGF-like" evidence="2">
    <location>
        <begin position="1136"/>
        <end position="1177"/>
    </location>
</feature>